<feature type="region of interest" description="Disordered" evidence="5">
    <location>
        <begin position="269"/>
        <end position="294"/>
    </location>
</feature>
<dbReference type="PANTHER" id="PTHR30385">
    <property type="entry name" value="SIGMA FACTOR F FLAGELLAR"/>
    <property type="match status" value="1"/>
</dbReference>
<dbReference type="EMBL" id="SHKL01000001">
    <property type="protein sequence ID" value="RZT89019.1"/>
    <property type="molecule type" value="Genomic_DNA"/>
</dbReference>
<evidence type="ECO:0000256" key="5">
    <source>
        <dbReference type="SAM" id="MobiDB-lite"/>
    </source>
</evidence>
<feature type="region of interest" description="Disordered" evidence="5">
    <location>
        <begin position="178"/>
        <end position="199"/>
    </location>
</feature>
<dbReference type="GO" id="GO:0003677">
    <property type="term" value="F:DNA binding"/>
    <property type="evidence" value="ECO:0007669"/>
    <property type="project" value="UniProtKB-KW"/>
</dbReference>
<dbReference type="InterPro" id="IPR014284">
    <property type="entry name" value="RNA_pol_sigma-70_dom"/>
</dbReference>
<dbReference type="OrthoDB" id="9804285at2"/>
<dbReference type="PRINTS" id="PR00046">
    <property type="entry name" value="SIGMA70FCT"/>
</dbReference>
<evidence type="ECO:0000313" key="10">
    <source>
        <dbReference type="Proteomes" id="UP000291591"/>
    </source>
</evidence>
<evidence type="ECO:0000313" key="9">
    <source>
        <dbReference type="EMBL" id="RZT89019.1"/>
    </source>
</evidence>
<reference evidence="9 10" key="1">
    <citation type="submission" date="2019-02" db="EMBL/GenBank/DDBJ databases">
        <title>Sequencing the genomes of 1000 actinobacteria strains.</title>
        <authorList>
            <person name="Klenk H.-P."/>
        </authorList>
    </citation>
    <scope>NUCLEOTIDE SEQUENCE [LARGE SCALE GENOMIC DNA]</scope>
    <source>
        <strain evidence="9 10">DSM 45779</strain>
    </source>
</reference>
<evidence type="ECO:0000256" key="1">
    <source>
        <dbReference type="ARBA" id="ARBA00023015"/>
    </source>
</evidence>
<accession>A0A4Q7V894</accession>
<feature type="domain" description="RNA polymerase sigma-70 region 3" evidence="6">
    <location>
        <begin position="129"/>
        <end position="185"/>
    </location>
</feature>
<dbReference type="CDD" id="cd06171">
    <property type="entry name" value="Sigma70_r4"/>
    <property type="match status" value="1"/>
</dbReference>
<dbReference type="SUPFAM" id="SSF88659">
    <property type="entry name" value="Sigma3 and sigma4 domains of RNA polymerase sigma factors"/>
    <property type="match status" value="2"/>
</dbReference>
<dbReference type="InterPro" id="IPR014322">
    <property type="entry name" value="RNA_pol_sigma-B/F/G"/>
</dbReference>
<organism evidence="9 10">
    <name type="scientific">Pseudonocardia sediminis</name>
    <dbReference type="NCBI Taxonomy" id="1397368"/>
    <lineage>
        <taxon>Bacteria</taxon>
        <taxon>Bacillati</taxon>
        <taxon>Actinomycetota</taxon>
        <taxon>Actinomycetes</taxon>
        <taxon>Pseudonocardiales</taxon>
        <taxon>Pseudonocardiaceae</taxon>
        <taxon>Pseudonocardia</taxon>
    </lineage>
</organism>
<name>A0A4Q7V894_PSEST</name>
<sequence length="294" mass="32784">MTTTEFTNSTTPARSRDGRDGYDDLEPDLRRHAESTVGDPGREERRDRLIREFLPLVHNLSRRYATGGHSSEDLEQAGVVGLIKAIDRYDPDAATRGALAYLVPSVRGAMMRYLRDHTWAMRVPRDLKELSVRVRRATDVLTHRLGRAPRPSELAEETGVRVEEVVDTLAAMESYQASSLDAPTAEGEPGIGERLGSEDTDLEVVEQRGTLRRLINELPERERTILLLRFYSEQTQTRIAEQVGVSQMHVSRLLSRTLEQLRTQMAAVEPDDGAGNPPSATFVPASPGQAITTR</sequence>
<dbReference type="NCBIfam" id="TIGR02980">
    <property type="entry name" value="SigBFG"/>
    <property type="match status" value="1"/>
</dbReference>
<dbReference type="InterPro" id="IPR013324">
    <property type="entry name" value="RNA_pol_sigma_r3/r4-like"/>
</dbReference>
<dbReference type="Pfam" id="PF04542">
    <property type="entry name" value="Sigma70_r2"/>
    <property type="match status" value="1"/>
</dbReference>
<dbReference type="Gene3D" id="1.20.120.1810">
    <property type="match status" value="1"/>
</dbReference>
<evidence type="ECO:0000259" key="7">
    <source>
        <dbReference type="Pfam" id="PF04542"/>
    </source>
</evidence>
<dbReference type="InterPro" id="IPR007624">
    <property type="entry name" value="RNA_pol_sigma70_r3"/>
</dbReference>
<dbReference type="AlphaFoldDB" id="A0A4Q7V894"/>
<dbReference type="PANTHER" id="PTHR30385:SF4">
    <property type="entry name" value="RNA POLYMERASE SIGMA-E FACTOR"/>
    <property type="match status" value="1"/>
</dbReference>
<feature type="compositionally biased region" description="Polar residues" evidence="5">
    <location>
        <begin position="1"/>
        <end position="13"/>
    </location>
</feature>
<keyword evidence="1" id="KW-0805">Transcription regulation</keyword>
<proteinExistence type="predicted"/>
<evidence type="ECO:0000259" key="8">
    <source>
        <dbReference type="Pfam" id="PF04545"/>
    </source>
</evidence>
<dbReference type="GO" id="GO:0016987">
    <property type="term" value="F:sigma factor activity"/>
    <property type="evidence" value="ECO:0007669"/>
    <property type="project" value="UniProtKB-KW"/>
</dbReference>
<evidence type="ECO:0000256" key="2">
    <source>
        <dbReference type="ARBA" id="ARBA00023082"/>
    </source>
</evidence>
<comment type="caution">
    <text evidence="9">The sequence shown here is derived from an EMBL/GenBank/DDBJ whole genome shotgun (WGS) entry which is preliminary data.</text>
</comment>
<dbReference type="SUPFAM" id="SSF88946">
    <property type="entry name" value="Sigma2 domain of RNA polymerase sigma factors"/>
    <property type="match status" value="1"/>
</dbReference>
<dbReference type="InterPro" id="IPR013325">
    <property type="entry name" value="RNA_pol_sigma_r2"/>
</dbReference>
<dbReference type="NCBIfam" id="TIGR02937">
    <property type="entry name" value="sigma70-ECF"/>
    <property type="match status" value="1"/>
</dbReference>
<dbReference type="InterPro" id="IPR007627">
    <property type="entry name" value="RNA_pol_sigma70_r2"/>
</dbReference>
<dbReference type="GO" id="GO:0006352">
    <property type="term" value="P:DNA-templated transcription initiation"/>
    <property type="evidence" value="ECO:0007669"/>
    <property type="project" value="InterPro"/>
</dbReference>
<dbReference type="Pfam" id="PF04545">
    <property type="entry name" value="Sigma70_r4"/>
    <property type="match status" value="1"/>
</dbReference>
<gene>
    <name evidence="9" type="ORF">EV383_5973</name>
</gene>
<feature type="domain" description="RNA polymerase sigma-70 region 2" evidence="7">
    <location>
        <begin position="49"/>
        <end position="119"/>
    </location>
</feature>
<feature type="region of interest" description="Disordered" evidence="5">
    <location>
        <begin position="1"/>
        <end position="44"/>
    </location>
</feature>
<dbReference type="Proteomes" id="UP000291591">
    <property type="component" value="Unassembled WGS sequence"/>
</dbReference>
<keyword evidence="4" id="KW-0804">Transcription</keyword>
<evidence type="ECO:0000256" key="3">
    <source>
        <dbReference type="ARBA" id="ARBA00023125"/>
    </source>
</evidence>
<keyword evidence="10" id="KW-1185">Reference proteome</keyword>
<keyword evidence="3" id="KW-0238">DNA-binding</keyword>
<dbReference type="Gene3D" id="1.10.10.10">
    <property type="entry name" value="Winged helix-like DNA-binding domain superfamily/Winged helix DNA-binding domain"/>
    <property type="match status" value="2"/>
</dbReference>
<feature type="domain" description="RNA polymerase sigma-70 region 4" evidence="8">
    <location>
        <begin position="215"/>
        <end position="262"/>
    </location>
</feature>
<protein>
    <submittedName>
        <fullName evidence="9">RNA polymerase sigma-37 (RpsB/SigB) subunit</fullName>
    </submittedName>
</protein>
<dbReference type="Pfam" id="PF04539">
    <property type="entry name" value="Sigma70_r3"/>
    <property type="match status" value="1"/>
</dbReference>
<evidence type="ECO:0000256" key="4">
    <source>
        <dbReference type="ARBA" id="ARBA00023163"/>
    </source>
</evidence>
<keyword evidence="2" id="KW-0731">Sigma factor</keyword>
<dbReference type="InterPro" id="IPR000943">
    <property type="entry name" value="RNA_pol_sigma70"/>
</dbReference>
<dbReference type="InterPro" id="IPR036388">
    <property type="entry name" value="WH-like_DNA-bd_sf"/>
</dbReference>
<dbReference type="RefSeq" id="WP_130293267.1">
    <property type="nucleotide sequence ID" value="NZ_SHKL01000001.1"/>
</dbReference>
<dbReference type="InterPro" id="IPR007630">
    <property type="entry name" value="RNA_pol_sigma70_r4"/>
</dbReference>
<evidence type="ECO:0000259" key="6">
    <source>
        <dbReference type="Pfam" id="PF04539"/>
    </source>
</evidence>
<feature type="compositionally biased region" description="Basic and acidic residues" evidence="5">
    <location>
        <begin position="14"/>
        <end position="44"/>
    </location>
</feature>